<dbReference type="Proteomes" id="UP001596378">
    <property type="component" value="Unassembled WGS sequence"/>
</dbReference>
<dbReference type="EMBL" id="JBHTAI010000013">
    <property type="protein sequence ID" value="MFC7150868.1"/>
    <property type="molecule type" value="Genomic_DNA"/>
</dbReference>
<accession>A0ABW2FGD1</accession>
<dbReference type="Pfam" id="PF00480">
    <property type="entry name" value="ROK"/>
    <property type="match status" value="1"/>
</dbReference>
<dbReference type="InterPro" id="IPR043129">
    <property type="entry name" value="ATPase_NBD"/>
</dbReference>
<comment type="caution">
    <text evidence="2">The sequence shown here is derived from an EMBL/GenBank/DDBJ whole genome shotgun (WGS) entry which is preliminary data.</text>
</comment>
<name>A0ABW2FGD1_9BACL</name>
<dbReference type="RefSeq" id="WP_378053499.1">
    <property type="nucleotide sequence ID" value="NZ_JBHMDN010000078.1"/>
</dbReference>
<dbReference type="PANTHER" id="PTHR18964:SF169">
    <property type="entry name" value="N-ACETYLMANNOSAMINE KINASE"/>
    <property type="match status" value="1"/>
</dbReference>
<evidence type="ECO:0000313" key="3">
    <source>
        <dbReference type="Proteomes" id="UP001596378"/>
    </source>
</evidence>
<dbReference type="CDD" id="cd23763">
    <property type="entry name" value="ASKHA_ATPase_ROK"/>
    <property type="match status" value="1"/>
</dbReference>
<proteinExistence type="inferred from homology"/>
<gene>
    <name evidence="2" type="ORF">ACFQMJ_20225</name>
</gene>
<dbReference type="PANTHER" id="PTHR18964">
    <property type="entry name" value="ROK (REPRESSOR, ORF, KINASE) FAMILY"/>
    <property type="match status" value="1"/>
</dbReference>
<comment type="similarity">
    <text evidence="1">Belongs to the ROK (NagC/XylR) family.</text>
</comment>
<dbReference type="Gene3D" id="3.30.420.40">
    <property type="match status" value="2"/>
</dbReference>
<evidence type="ECO:0000256" key="1">
    <source>
        <dbReference type="ARBA" id="ARBA00006479"/>
    </source>
</evidence>
<protein>
    <submittedName>
        <fullName evidence="2">ROK family protein</fullName>
    </submittedName>
</protein>
<dbReference type="InterPro" id="IPR000600">
    <property type="entry name" value="ROK"/>
</dbReference>
<evidence type="ECO:0000313" key="2">
    <source>
        <dbReference type="EMBL" id="MFC7150868.1"/>
    </source>
</evidence>
<organism evidence="2 3">
    <name type="scientific">Cohnella cellulosilytica</name>
    <dbReference type="NCBI Taxonomy" id="986710"/>
    <lineage>
        <taxon>Bacteria</taxon>
        <taxon>Bacillati</taxon>
        <taxon>Bacillota</taxon>
        <taxon>Bacilli</taxon>
        <taxon>Bacillales</taxon>
        <taxon>Paenibacillaceae</taxon>
        <taxon>Cohnella</taxon>
    </lineage>
</organism>
<keyword evidence="3" id="KW-1185">Reference proteome</keyword>
<dbReference type="SUPFAM" id="SSF53067">
    <property type="entry name" value="Actin-like ATPase domain"/>
    <property type="match status" value="1"/>
</dbReference>
<reference evidence="3" key="1">
    <citation type="journal article" date="2019" name="Int. J. Syst. Evol. Microbiol.">
        <title>The Global Catalogue of Microorganisms (GCM) 10K type strain sequencing project: providing services to taxonomists for standard genome sequencing and annotation.</title>
        <authorList>
            <consortium name="The Broad Institute Genomics Platform"/>
            <consortium name="The Broad Institute Genome Sequencing Center for Infectious Disease"/>
            <person name="Wu L."/>
            <person name="Ma J."/>
        </authorList>
    </citation>
    <scope>NUCLEOTIDE SEQUENCE [LARGE SCALE GENOMIC DNA]</scope>
    <source>
        <strain evidence="3">KCTC 12907</strain>
    </source>
</reference>
<sequence>MRSVYAGVDIGGTNTVLVLYDERRRPLAKTRFPTLGERRELYGNPSGYMDRLETELRRATEELFPSGGARLTAVGIGVPGQVAPETGIVRDATNLGWGEVELAGRMAARLRTPVRIEHDVRAFAWGETMAGSAQGSRVAICLTIGTGIAAGVVLDGRLVYGSRYLAGEIGHDSVDGLRTACACGKTGCLETVVSAPGIARLAEQAGLGDAGGYPSRPSAADVSRMCEDNDERALNLYRYVAGTLAGKLGTAVALLDPDVVVIGGGVAEAGEWLFGPLRERLDAAFPWLEGKLRIVKSALGEDAVPLGALHLAYPED</sequence>